<dbReference type="GO" id="GO:0033013">
    <property type="term" value="P:tetrapyrrole metabolic process"/>
    <property type="evidence" value="ECO:0007669"/>
    <property type="project" value="UniProtKB-ARBA"/>
</dbReference>
<keyword evidence="5 7" id="KW-0472">Membrane</keyword>
<dbReference type="HOGENOM" id="CLU_603543_0_0_1"/>
<dbReference type="eggNOG" id="KOG3797">
    <property type="taxonomic scope" value="Eukaryota"/>
</dbReference>
<evidence type="ECO:0000256" key="4">
    <source>
        <dbReference type="ARBA" id="ARBA00022989"/>
    </source>
</evidence>
<dbReference type="EMBL" id="JH432065">
    <property type="status" value="NOT_ANNOTATED_CDS"/>
    <property type="molecule type" value="Genomic_DNA"/>
</dbReference>
<evidence type="ECO:0000256" key="7">
    <source>
        <dbReference type="SAM" id="Phobius"/>
    </source>
</evidence>
<dbReference type="InterPro" id="IPR004307">
    <property type="entry name" value="TspO_MBR"/>
</dbReference>
<organism evidence="8 9">
    <name type="scientific">Strigamia maritima</name>
    <name type="common">European centipede</name>
    <name type="synonym">Geophilus maritimus</name>
    <dbReference type="NCBI Taxonomy" id="126957"/>
    <lineage>
        <taxon>Eukaryota</taxon>
        <taxon>Metazoa</taxon>
        <taxon>Ecdysozoa</taxon>
        <taxon>Arthropoda</taxon>
        <taxon>Myriapoda</taxon>
        <taxon>Chilopoda</taxon>
        <taxon>Pleurostigmophora</taxon>
        <taxon>Geophilomorpha</taxon>
        <taxon>Linotaeniidae</taxon>
        <taxon>Strigamia</taxon>
    </lineage>
</organism>
<protein>
    <recommendedName>
        <fullName evidence="10">Translocator protein</fullName>
    </recommendedName>
</protein>
<accession>T1JKV4</accession>
<dbReference type="PANTHER" id="PTHR10057">
    <property type="entry name" value="PERIPHERAL-TYPE BENZODIAZEPINE RECEPTOR"/>
    <property type="match status" value="1"/>
</dbReference>
<feature type="region of interest" description="Disordered" evidence="6">
    <location>
        <begin position="420"/>
        <end position="454"/>
    </location>
</feature>
<keyword evidence="9" id="KW-1185">Reference proteome</keyword>
<feature type="transmembrane region" description="Helical" evidence="7">
    <location>
        <begin position="306"/>
        <end position="328"/>
    </location>
</feature>
<comment type="subcellular location">
    <subcellularLocation>
        <location evidence="1">Membrane</location>
        <topology evidence="1">Multi-pass membrane protein</topology>
    </subcellularLocation>
</comment>
<dbReference type="PANTHER" id="PTHR10057:SF0">
    <property type="entry name" value="TRANSLOCATOR PROTEIN"/>
    <property type="match status" value="1"/>
</dbReference>
<evidence type="ECO:0000256" key="2">
    <source>
        <dbReference type="ARBA" id="ARBA00007524"/>
    </source>
</evidence>
<proteinExistence type="inferred from homology"/>
<reference evidence="9" key="1">
    <citation type="submission" date="2011-05" db="EMBL/GenBank/DDBJ databases">
        <authorList>
            <person name="Richards S.R."/>
            <person name="Qu J."/>
            <person name="Jiang H."/>
            <person name="Jhangiani S.N."/>
            <person name="Agravi P."/>
            <person name="Goodspeed R."/>
            <person name="Gross S."/>
            <person name="Mandapat C."/>
            <person name="Jackson L."/>
            <person name="Mathew T."/>
            <person name="Pu L."/>
            <person name="Thornton R."/>
            <person name="Saada N."/>
            <person name="Wilczek-Boney K.B."/>
            <person name="Lee S."/>
            <person name="Kovar C."/>
            <person name="Wu Y."/>
            <person name="Scherer S.E."/>
            <person name="Worley K.C."/>
            <person name="Muzny D.M."/>
            <person name="Gibbs R."/>
        </authorList>
    </citation>
    <scope>NUCLEOTIDE SEQUENCE</scope>
    <source>
        <strain evidence="9">Brora</strain>
    </source>
</reference>
<dbReference type="Pfam" id="PF03073">
    <property type="entry name" value="TspO_MBR"/>
    <property type="match status" value="1"/>
</dbReference>
<dbReference type="AlphaFoldDB" id="T1JKV4"/>
<evidence type="ECO:0000313" key="9">
    <source>
        <dbReference type="Proteomes" id="UP000014500"/>
    </source>
</evidence>
<reference evidence="8" key="2">
    <citation type="submission" date="2015-02" db="UniProtKB">
        <authorList>
            <consortium name="EnsemblMetazoa"/>
        </authorList>
    </citation>
    <scope>IDENTIFICATION</scope>
</reference>
<evidence type="ECO:0000256" key="6">
    <source>
        <dbReference type="SAM" id="MobiDB-lite"/>
    </source>
</evidence>
<dbReference type="Proteomes" id="UP000014500">
    <property type="component" value="Unassembled WGS sequence"/>
</dbReference>
<dbReference type="InterPro" id="IPR038330">
    <property type="entry name" value="TspO/MBR-related_sf"/>
</dbReference>
<dbReference type="GO" id="GO:0005741">
    <property type="term" value="C:mitochondrial outer membrane"/>
    <property type="evidence" value="ECO:0007669"/>
    <property type="project" value="TreeGrafter"/>
</dbReference>
<comment type="similarity">
    <text evidence="2">Belongs to the TspO/BZRP family.</text>
</comment>
<dbReference type="Gene3D" id="1.20.1260.100">
    <property type="entry name" value="TspO/MBR protein"/>
    <property type="match status" value="1"/>
</dbReference>
<dbReference type="STRING" id="126957.T1JKV4"/>
<feature type="transmembrane region" description="Helical" evidence="7">
    <location>
        <begin position="264"/>
        <end position="285"/>
    </location>
</feature>
<evidence type="ECO:0000256" key="1">
    <source>
        <dbReference type="ARBA" id="ARBA00004141"/>
    </source>
</evidence>
<sequence length="454" mass="49959">MYPPLLNLIFPVSECLSNISSAIEGRCAVLLHEDALVKDSLTVQCAITYASRDELITFITPKPFYKMPKSVHGMPNATTNTMKNIKFHYFTNVEEIRTYLADIKQPLPSLIILDQLDLYLQQLKESDWDCAAAKLIGLLIDTLSYIGEKRNYTCPLIATFRNKDYISKKNIWKLFFTHLWTIDCIIEMSTDMDVNRKGKLQMDCELETKPPCPPTPCTPKPMECVKVEAHNCKSAGSAIVGCGSMGGNGNGQGFWDQLAPTGDIMYAIGFIAFPHLGGIGAAFVINKEISEWYEGNAKKPSWTPPSWAFAPIWTALYSTMGYASYLVWRDGGGFCYGRAKGPLLLYGTQLALNWAWPYIFFKSHNLGAALTTAGALWFFVAATTWAFCPINQAAGCLMLPYLLWVTFTGAINFKIWQDNGEDEGEQSSQGGSSQGSKGSKGSSKGTAGSGSKAG</sequence>
<feature type="compositionally biased region" description="Low complexity" evidence="6">
    <location>
        <begin position="426"/>
        <end position="446"/>
    </location>
</feature>
<evidence type="ECO:0000256" key="5">
    <source>
        <dbReference type="ARBA" id="ARBA00023136"/>
    </source>
</evidence>
<evidence type="ECO:0000313" key="8">
    <source>
        <dbReference type="EnsemblMetazoa" id="SMAR014484-PA"/>
    </source>
</evidence>
<name>T1JKV4_STRMM</name>
<keyword evidence="4 7" id="KW-1133">Transmembrane helix</keyword>
<feature type="transmembrane region" description="Helical" evidence="7">
    <location>
        <begin position="343"/>
        <end position="361"/>
    </location>
</feature>
<feature type="transmembrane region" description="Helical" evidence="7">
    <location>
        <begin position="368"/>
        <end position="387"/>
    </location>
</feature>
<keyword evidence="3 7" id="KW-0812">Transmembrane</keyword>
<evidence type="ECO:0008006" key="10">
    <source>
        <dbReference type="Google" id="ProtNLM"/>
    </source>
</evidence>
<evidence type="ECO:0000256" key="3">
    <source>
        <dbReference type="ARBA" id="ARBA00022692"/>
    </source>
</evidence>
<dbReference type="FunFam" id="1.20.1260.100:FF:000001">
    <property type="entry name" value="translocator protein 2"/>
    <property type="match status" value="1"/>
</dbReference>
<dbReference type="EnsemblMetazoa" id="SMAR014484-RA">
    <property type="protein sequence ID" value="SMAR014484-PA"/>
    <property type="gene ID" value="SMAR014484"/>
</dbReference>
<dbReference type="CDD" id="cd15904">
    <property type="entry name" value="TSPO_MBR"/>
    <property type="match status" value="1"/>
</dbReference>